<evidence type="ECO:0000256" key="5">
    <source>
        <dbReference type="ARBA" id="ARBA00023040"/>
    </source>
</evidence>
<evidence type="ECO:0000259" key="12">
    <source>
        <dbReference type="PROSITE" id="PS50262"/>
    </source>
</evidence>
<feature type="transmembrane region" description="Helical" evidence="11">
    <location>
        <begin position="31"/>
        <end position="55"/>
    </location>
</feature>
<evidence type="ECO:0000256" key="6">
    <source>
        <dbReference type="ARBA" id="ARBA00023136"/>
    </source>
</evidence>
<dbReference type="SMART" id="SM01381">
    <property type="entry name" value="7TM_GPCR_Srsx"/>
    <property type="match status" value="1"/>
</dbReference>
<comment type="subcellular location">
    <subcellularLocation>
        <location evidence="1">Cell membrane</location>
        <topology evidence="1">Multi-pass membrane protein</topology>
    </subcellularLocation>
</comment>
<feature type="region of interest" description="Disordered" evidence="10">
    <location>
        <begin position="302"/>
        <end position="387"/>
    </location>
</feature>
<evidence type="ECO:0000256" key="11">
    <source>
        <dbReference type="SAM" id="Phobius"/>
    </source>
</evidence>
<feature type="transmembrane region" description="Helical" evidence="11">
    <location>
        <begin position="189"/>
        <end position="211"/>
    </location>
</feature>
<feature type="compositionally biased region" description="Polar residues" evidence="10">
    <location>
        <begin position="347"/>
        <end position="356"/>
    </location>
</feature>
<feature type="transmembrane region" description="Helical" evidence="11">
    <location>
        <begin position="147"/>
        <end position="169"/>
    </location>
</feature>
<evidence type="ECO:0000256" key="4">
    <source>
        <dbReference type="ARBA" id="ARBA00022989"/>
    </source>
</evidence>
<dbReference type="AlphaFoldDB" id="A0A9Q0YH79"/>
<name>A0A9Q0YH79_HOLLE</name>
<dbReference type="EMBL" id="JAIZAY010000021">
    <property type="protein sequence ID" value="KAJ8022029.1"/>
    <property type="molecule type" value="Genomic_DNA"/>
</dbReference>
<feature type="transmembrane region" description="Helical" evidence="11">
    <location>
        <begin position="67"/>
        <end position="92"/>
    </location>
</feature>
<feature type="transmembrane region" description="Helical" evidence="11">
    <location>
        <begin position="494"/>
        <end position="516"/>
    </location>
</feature>
<evidence type="ECO:0000256" key="10">
    <source>
        <dbReference type="SAM" id="MobiDB-lite"/>
    </source>
</evidence>
<keyword evidence="2" id="KW-1003">Cell membrane</keyword>
<dbReference type="PRINTS" id="PR00237">
    <property type="entry name" value="GPCRRHODOPSN"/>
</dbReference>
<evidence type="ECO:0000313" key="13">
    <source>
        <dbReference type="EMBL" id="KAJ8022029.1"/>
    </source>
</evidence>
<protein>
    <submittedName>
        <fullName evidence="13">Tyramine/octopamine receptor</fullName>
    </submittedName>
</protein>
<keyword evidence="7 9" id="KW-0675">Receptor</keyword>
<evidence type="ECO:0000256" key="2">
    <source>
        <dbReference type="ARBA" id="ARBA00022475"/>
    </source>
</evidence>
<keyword evidence="5 9" id="KW-0297">G-protein coupled receptor</keyword>
<evidence type="ECO:0000256" key="1">
    <source>
        <dbReference type="ARBA" id="ARBA00004651"/>
    </source>
</evidence>
<evidence type="ECO:0000313" key="14">
    <source>
        <dbReference type="Proteomes" id="UP001152320"/>
    </source>
</evidence>
<keyword evidence="3 9" id="KW-0812">Transmembrane</keyword>
<comment type="caution">
    <text evidence="13">The sequence shown here is derived from an EMBL/GenBank/DDBJ whole genome shotgun (WGS) entry which is preliminary data.</text>
</comment>
<feature type="compositionally biased region" description="Low complexity" evidence="10">
    <location>
        <begin position="315"/>
        <end position="334"/>
    </location>
</feature>
<evidence type="ECO:0000256" key="3">
    <source>
        <dbReference type="ARBA" id="ARBA00022692"/>
    </source>
</evidence>
<comment type="similarity">
    <text evidence="9">Belongs to the G-protein coupled receptor 1 family.</text>
</comment>
<keyword evidence="4 11" id="KW-1133">Transmembrane helix</keyword>
<proteinExistence type="inferred from homology"/>
<dbReference type="GO" id="GO:0005886">
    <property type="term" value="C:plasma membrane"/>
    <property type="evidence" value="ECO:0007669"/>
    <property type="project" value="UniProtKB-SubCell"/>
</dbReference>
<evidence type="ECO:0000256" key="8">
    <source>
        <dbReference type="ARBA" id="ARBA00023224"/>
    </source>
</evidence>
<feature type="transmembrane region" description="Helical" evidence="11">
    <location>
        <begin position="455"/>
        <end position="482"/>
    </location>
</feature>
<feature type="compositionally biased region" description="Basic residues" evidence="10">
    <location>
        <begin position="361"/>
        <end position="375"/>
    </location>
</feature>
<feature type="domain" description="G-protein coupled receptors family 1 profile" evidence="12">
    <location>
        <begin position="47"/>
        <end position="513"/>
    </location>
</feature>
<dbReference type="CDD" id="cd00637">
    <property type="entry name" value="7tm_classA_rhodopsin-like"/>
    <property type="match status" value="1"/>
</dbReference>
<dbReference type="PANTHER" id="PTHR24248:SF144">
    <property type="entry name" value="G-PROTEIN COUPLED RECEPTORS FAMILY 1 PROFILE DOMAIN-CONTAINING PROTEIN"/>
    <property type="match status" value="1"/>
</dbReference>
<dbReference type="Pfam" id="PF00001">
    <property type="entry name" value="7tm_1"/>
    <property type="match status" value="1"/>
</dbReference>
<dbReference type="PANTHER" id="PTHR24248">
    <property type="entry name" value="ADRENERGIC RECEPTOR-RELATED G-PROTEIN COUPLED RECEPTOR"/>
    <property type="match status" value="1"/>
</dbReference>
<accession>A0A9Q0YH79</accession>
<evidence type="ECO:0000256" key="7">
    <source>
        <dbReference type="ARBA" id="ARBA00023170"/>
    </source>
</evidence>
<keyword evidence="8 9" id="KW-0807">Transducer</keyword>
<gene>
    <name evidence="13" type="ORF">HOLleu_39403</name>
</gene>
<dbReference type="PROSITE" id="PS00237">
    <property type="entry name" value="G_PROTEIN_RECEP_F1_1"/>
    <property type="match status" value="1"/>
</dbReference>
<feature type="transmembrane region" description="Helical" evidence="11">
    <location>
        <begin position="98"/>
        <end position="126"/>
    </location>
</feature>
<dbReference type="Proteomes" id="UP001152320">
    <property type="component" value="Chromosome 21"/>
</dbReference>
<feature type="compositionally biased region" description="Polar residues" evidence="10">
    <location>
        <begin position="302"/>
        <end position="314"/>
    </location>
</feature>
<keyword evidence="14" id="KW-1185">Reference proteome</keyword>
<dbReference type="Gene3D" id="1.20.1070.10">
    <property type="entry name" value="Rhodopsin 7-helix transmembrane proteins"/>
    <property type="match status" value="2"/>
</dbReference>
<organism evidence="13 14">
    <name type="scientific">Holothuria leucospilota</name>
    <name type="common">Black long sea cucumber</name>
    <name type="synonym">Mertensiothuria leucospilota</name>
    <dbReference type="NCBI Taxonomy" id="206669"/>
    <lineage>
        <taxon>Eukaryota</taxon>
        <taxon>Metazoa</taxon>
        <taxon>Echinodermata</taxon>
        <taxon>Eleutherozoa</taxon>
        <taxon>Echinozoa</taxon>
        <taxon>Holothuroidea</taxon>
        <taxon>Aspidochirotacea</taxon>
        <taxon>Aspidochirotida</taxon>
        <taxon>Holothuriidae</taxon>
        <taxon>Holothuria</taxon>
    </lineage>
</organism>
<dbReference type="InterPro" id="IPR017452">
    <property type="entry name" value="GPCR_Rhodpsn_7TM"/>
</dbReference>
<reference evidence="13" key="1">
    <citation type="submission" date="2021-10" db="EMBL/GenBank/DDBJ databases">
        <title>Tropical sea cucumber genome reveals ecological adaptation and Cuvierian tubules defense mechanism.</title>
        <authorList>
            <person name="Chen T."/>
        </authorList>
    </citation>
    <scope>NUCLEOTIDE SEQUENCE</scope>
    <source>
        <strain evidence="13">Nanhai2018</strain>
        <tissue evidence="13">Muscle</tissue>
    </source>
</reference>
<sequence length="546" mass="60451">MTAMASPLTNISSLDGPRTELPENYSLTERIIEAAILSVIFVVAVSGNTMLWMVIFRRKSLRTTSNALILCLSSADLLVSLINMPVTIYTILKGVWVFSGALCTFFGFLNMVTFIGSVMSLAAISINRYILIVHPNKFRKAYTKRNTALNILGVWLLSFALASPPLLGWASYGYLEGQSFCFCKWTDDVAYTFFMVGVCFGGPCSVMSYCYTKILLAFKNSQRNISQNSMANRRGSIGSAKDNCIVRLRNKIEPNHNRRKSLPNIAKSDDQTISTGVECGCYGNDSRTRLATTGMIRKNRPITSFQPLATQGTKAVSSNANNAISSSSGSLSSSHKSRENTPEPVSPTFSKNVQTQSSMKLKSKKWKSPFRKSKANKMASEADGGASTIQTDIVSTDDFSNPFANSVSVMDLGASAVVTGTGQRSVPIGLYGTPNGPSSSRIARKKKRREEEMRLTKSFIVVIFVFILCWFPFCITMFWSVFIRDERKSVPRVIDMATLLLGFANSCCNPIIYGVMNRKFRAGFRSLLCWWKDHNVVKPWKPPDAM</sequence>
<dbReference type="InterPro" id="IPR000276">
    <property type="entry name" value="GPCR_Rhodpsn"/>
</dbReference>
<dbReference type="GO" id="GO:0004930">
    <property type="term" value="F:G protein-coupled receptor activity"/>
    <property type="evidence" value="ECO:0007669"/>
    <property type="project" value="UniProtKB-KW"/>
</dbReference>
<evidence type="ECO:0000256" key="9">
    <source>
        <dbReference type="RuleBase" id="RU000688"/>
    </source>
</evidence>
<dbReference type="SUPFAM" id="SSF81321">
    <property type="entry name" value="Family A G protein-coupled receptor-like"/>
    <property type="match status" value="1"/>
</dbReference>
<dbReference type="OrthoDB" id="6376512at2759"/>
<dbReference type="PROSITE" id="PS50262">
    <property type="entry name" value="G_PROTEIN_RECEP_F1_2"/>
    <property type="match status" value="1"/>
</dbReference>
<keyword evidence="6 11" id="KW-0472">Membrane</keyword>